<dbReference type="GO" id="GO:0006412">
    <property type="term" value="P:translation"/>
    <property type="evidence" value="ECO:0007669"/>
    <property type="project" value="InterPro"/>
</dbReference>
<dbReference type="InterPro" id="IPR014721">
    <property type="entry name" value="Ribsml_uS5_D2-typ_fold_subgr"/>
</dbReference>
<feature type="compositionally biased region" description="Basic residues" evidence="4">
    <location>
        <begin position="117"/>
        <end position="136"/>
    </location>
</feature>
<dbReference type="InterPro" id="IPR020574">
    <property type="entry name" value="Ribosomal_uS9_CS"/>
</dbReference>
<dbReference type="SUPFAM" id="SSF54211">
    <property type="entry name" value="Ribosomal protein S5 domain 2-like"/>
    <property type="match status" value="1"/>
</dbReference>
<dbReference type="Pfam" id="PF00380">
    <property type="entry name" value="Ribosomal_S9"/>
    <property type="match status" value="1"/>
</dbReference>
<reference evidence="5" key="1">
    <citation type="submission" date="2018-06" db="EMBL/GenBank/DDBJ databases">
        <authorList>
            <person name="Zhirakovskaya E."/>
        </authorList>
    </citation>
    <scope>NUCLEOTIDE SEQUENCE</scope>
</reference>
<name>A0A3B0VD98_9ZZZZ</name>
<evidence type="ECO:0000313" key="5">
    <source>
        <dbReference type="EMBL" id="VAW38323.1"/>
    </source>
</evidence>
<evidence type="ECO:0000256" key="4">
    <source>
        <dbReference type="SAM" id="MobiDB-lite"/>
    </source>
</evidence>
<dbReference type="PANTHER" id="PTHR21569:SF1">
    <property type="entry name" value="SMALL RIBOSOMAL SUBUNIT PROTEIN US9M"/>
    <property type="match status" value="1"/>
</dbReference>
<protein>
    <submittedName>
        <fullName evidence="5">SSU ribosomal protein S9p (S16e)</fullName>
    </submittedName>
</protein>
<dbReference type="GO" id="GO:0003735">
    <property type="term" value="F:structural constituent of ribosome"/>
    <property type="evidence" value="ECO:0007669"/>
    <property type="project" value="InterPro"/>
</dbReference>
<dbReference type="HAMAP" id="MF_00532_B">
    <property type="entry name" value="Ribosomal_uS9_B"/>
    <property type="match status" value="1"/>
</dbReference>
<dbReference type="InterPro" id="IPR023035">
    <property type="entry name" value="Ribosomal_uS9_bac/plastid"/>
</dbReference>
<dbReference type="PROSITE" id="PS00360">
    <property type="entry name" value="RIBOSOMAL_S9"/>
    <property type="match status" value="1"/>
</dbReference>
<dbReference type="AlphaFoldDB" id="A0A3B0VD98"/>
<dbReference type="InterPro" id="IPR000754">
    <property type="entry name" value="Ribosomal_uS9"/>
</dbReference>
<dbReference type="GO" id="GO:0022627">
    <property type="term" value="C:cytosolic small ribosomal subunit"/>
    <property type="evidence" value="ECO:0007669"/>
    <property type="project" value="TreeGrafter"/>
</dbReference>
<dbReference type="NCBIfam" id="NF001099">
    <property type="entry name" value="PRK00132.1"/>
    <property type="match status" value="1"/>
</dbReference>
<keyword evidence="2 5" id="KW-0689">Ribosomal protein</keyword>
<dbReference type="InterPro" id="IPR020568">
    <property type="entry name" value="Ribosomal_Su5_D2-typ_SF"/>
</dbReference>
<gene>
    <name evidence="5" type="ORF">MNBD_CHLOROFLEXI01-225</name>
</gene>
<dbReference type="EMBL" id="UOEU01000703">
    <property type="protein sequence ID" value="VAW38323.1"/>
    <property type="molecule type" value="Genomic_DNA"/>
</dbReference>
<organism evidence="5">
    <name type="scientific">hydrothermal vent metagenome</name>
    <dbReference type="NCBI Taxonomy" id="652676"/>
    <lineage>
        <taxon>unclassified sequences</taxon>
        <taxon>metagenomes</taxon>
        <taxon>ecological metagenomes</taxon>
    </lineage>
</organism>
<accession>A0A3B0VD98</accession>
<evidence type="ECO:0000256" key="2">
    <source>
        <dbReference type="ARBA" id="ARBA00022980"/>
    </source>
</evidence>
<keyword evidence="3" id="KW-0687">Ribonucleoprotein</keyword>
<evidence type="ECO:0000256" key="1">
    <source>
        <dbReference type="ARBA" id="ARBA00005251"/>
    </source>
</evidence>
<dbReference type="FunFam" id="3.30.230.10:FF:000001">
    <property type="entry name" value="30S ribosomal protein S9"/>
    <property type="match status" value="1"/>
</dbReference>
<feature type="region of interest" description="Disordered" evidence="4">
    <location>
        <begin position="114"/>
        <end position="136"/>
    </location>
</feature>
<evidence type="ECO:0000256" key="3">
    <source>
        <dbReference type="ARBA" id="ARBA00023274"/>
    </source>
</evidence>
<dbReference type="Gene3D" id="3.30.230.10">
    <property type="match status" value="1"/>
</dbReference>
<dbReference type="PANTHER" id="PTHR21569">
    <property type="entry name" value="RIBOSOMAL PROTEIN S9"/>
    <property type="match status" value="1"/>
</dbReference>
<dbReference type="GO" id="GO:0003723">
    <property type="term" value="F:RNA binding"/>
    <property type="evidence" value="ECO:0007669"/>
    <property type="project" value="TreeGrafter"/>
</dbReference>
<proteinExistence type="inferred from homology"/>
<sequence length="136" mass="15326">MAEELRRYYEGIGRRKRASARVRIYPDGDATGNFVVNDKDVKEFFPRFGDYTTLIGPLVDTEFLGKMDISVHIQGGGITGQTGAVRLGIARALIKYDEQLRGTLRTGGHLTRDARVKERKKPGLKRARKAPTYTKR</sequence>
<comment type="similarity">
    <text evidence="1">Belongs to the universal ribosomal protein uS9 family.</text>
</comment>